<dbReference type="InterPro" id="IPR027417">
    <property type="entry name" value="P-loop_NTPase"/>
</dbReference>
<comment type="caution">
    <text evidence="4">The sequence shown here is derived from an EMBL/GenBank/DDBJ whole genome shotgun (WGS) entry which is preliminary data.</text>
</comment>
<dbReference type="PANTHER" id="PTHR47981">
    <property type="entry name" value="RAB FAMILY"/>
    <property type="match status" value="1"/>
</dbReference>
<dbReference type="GO" id="GO:0005525">
    <property type="term" value="F:GTP binding"/>
    <property type="evidence" value="ECO:0007669"/>
    <property type="project" value="UniProtKB-KW"/>
</dbReference>
<keyword evidence="5" id="KW-1185">Reference proteome</keyword>
<sequence>MGNLYSVIAHSCTKSCIPEYQSKDSTAYSYQLCKWSSDRSFEEGHRQALDEILLIYGLQDLMSLFISLIEDKEIKYYGMIHPGLCNIDENGHIRAIIKICPKWVQERILLQFLGPTEAGKTAFMYKFSYLDIQYYEPNKKPDFVRQIQLNDKAFTVQLVDSYATRFDSVLLDSQIRYADCIFIAFNVCEEHLTEETITKYLDKIASRYSNGSSLMKPTIIVGTKTDLRKDFSKYKHNLDMAIQICQKFDIPYIEVSLKNNVSVYFLIQYAIYHIWFTQCCKEQ</sequence>
<dbReference type="SUPFAM" id="SSF52540">
    <property type="entry name" value="P-loop containing nucleoside triphosphate hydrolases"/>
    <property type="match status" value="1"/>
</dbReference>
<dbReference type="Proteomes" id="UP000023152">
    <property type="component" value="Unassembled WGS sequence"/>
</dbReference>
<dbReference type="Gene3D" id="3.40.50.300">
    <property type="entry name" value="P-loop containing nucleotide triphosphate hydrolases"/>
    <property type="match status" value="1"/>
</dbReference>
<keyword evidence="3" id="KW-0342">GTP-binding</keyword>
<dbReference type="Pfam" id="PF00071">
    <property type="entry name" value="Ras"/>
    <property type="match status" value="1"/>
</dbReference>
<dbReference type="GO" id="GO:0003924">
    <property type="term" value="F:GTPase activity"/>
    <property type="evidence" value="ECO:0007669"/>
    <property type="project" value="InterPro"/>
</dbReference>
<evidence type="ECO:0000256" key="1">
    <source>
        <dbReference type="ARBA" id="ARBA00006270"/>
    </source>
</evidence>
<accession>X6NMH3</accession>
<reference evidence="4 5" key="1">
    <citation type="journal article" date="2013" name="Curr. Biol.">
        <title>The Genome of the Foraminiferan Reticulomyxa filosa.</title>
        <authorList>
            <person name="Glockner G."/>
            <person name="Hulsmann N."/>
            <person name="Schleicher M."/>
            <person name="Noegel A.A."/>
            <person name="Eichinger L."/>
            <person name="Gallinger C."/>
            <person name="Pawlowski J."/>
            <person name="Sierra R."/>
            <person name="Euteneuer U."/>
            <person name="Pillet L."/>
            <person name="Moustafa A."/>
            <person name="Platzer M."/>
            <person name="Groth M."/>
            <person name="Szafranski K."/>
            <person name="Schliwa M."/>
        </authorList>
    </citation>
    <scope>NUCLEOTIDE SEQUENCE [LARGE SCALE GENOMIC DNA]</scope>
</reference>
<dbReference type="PANTHER" id="PTHR47981:SF20">
    <property type="entry name" value="RAS-RELATED PROTEIN RAB-7A"/>
    <property type="match status" value="1"/>
</dbReference>
<dbReference type="EMBL" id="ASPP01007594">
    <property type="protein sequence ID" value="ETO26869.1"/>
    <property type="molecule type" value="Genomic_DNA"/>
</dbReference>
<evidence type="ECO:0000313" key="4">
    <source>
        <dbReference type="EMBL" id="ETO26869.1"/>
    </source>
</evidence>
<organism evidence="4 5">
    <name type="scientific">Reticulomyxa filosa</name>
    <dbReference type="NCBI Taxonomy" id="46433"/>
    <lineage>
        <taxon>Eukaryota</taxon>
        <taxon>Sar</taxon>
        <taxon>Rhizaria</taxon>
        <taxon>Retaria</taxon>
        <taxon>Foraminifera</taxon>
        <taxon>Monothalamids</taxon>
        <taxon>Reticulomyxidae</taxon>
        <taxon>Reticulomyxa</taxon>
    </lineage>
</organism>
<comment type="similarity">
    <text evidence="1">Belongs to the small GTPase superfamily. Rab family.</text>
</comment>
<dbReference type="AlphaFoldDB" id="X6NMH3"/>
<evidence type="ECO:0000313" key="5">
    <source>
        <dbReference type="Proteomes" id="UP000023152"/>
    </source>
</evidence>
<dbReference type="InterPro" id="IPR001806">
    <property type="entry name" value="Small_GTPase"/>
</dbReference>
<evidence type="ECO:0000256" key="3">
    <source>
        <dbReference type="ARBA" id="ARBA00023134"/>
    </source>
</evidence>
<proteinExistence type="inferred from homology"/>
<keyword evidence="2" id="KW-0547">Nucleotide-binding</keyword>
<gene>
    <name evidence="4" type="ORF">RFI_10263</name>
</gene>
<protein>
    <submittedName>
        <fullName evidence="4">Uncharacterized protein</fullName>
    </submittedName>
</protein>
<name>X6NMH3_RETFI</name>
<evidence type="ECO:0000256" key="2">
    <source>
        <dbReference type="ARBA" id="ARBA00022741"/>
    </source>
</evidence>